<dbReference type="Gene3D" id="2.40.40.20">
    <property type="match status" value="1"/>
</dbReference>
<feature type="signal peptide" evidence="9">
    <location>
        <begin position="1"/>
        <end position="19"/>
    </location>
</feature>
<proteinExistence type="inferred from homology"/>
<feature type="chain" id="PRO_5046724722" evidence="9">
    <location>
        <begin position="20"/>
        <end position="784"/>
    </location>
</feature>
<evidence type="ECO:0000313" key="12">
    <source>
        <dbReference type="Proteomes" id="UP000216052"/>
    </source>
</evidence>
<dbReference type="Proteomes" id="UP000216052">
    <property type="component" value="Chromosome"/>
</dbReference>
<evidence type="ECO:0000256" key="6">
    <source>
        <dbReference type="ARBA" id="ARBA00023002"/>
    </source>
</evidence>
<dbReference type="InterPro" id="IPR006657">
    <property type="entry name" value="MoPterin_dinucl-bd_dom"/>
</dbReference>
<dbReference type="GO" id="GO:0016491">
    <property type="term" value="F:oxidoreductase activity"/>
    <property type="evidence" value="ECO:0007669"/>
    <property type="project" value="UniProtKB-KW"/>
</dbReference>
<dbReference type="PANTHER" id="PTHR43742">
    <property type="entry name" value="TRIMETHYLAMINE-N-OXIDE REDUCTASE"/>
    <property type="match status" value="1"/>
</dbReference>
<evidence type="ECO:0000256" key="5">
    <source>
        <dbReference type="ARBA" id="ARBA00022729"/>
    </source>
</evidence>
<keyword evidence="7" id="KW-0408">Iron</keyword>
<dbReference type="PROSITE" id="PS51318">
    <property type="entry name" value="TAT"/>
    <property type="match status" value="1"/>
</dbReference>
<organism evidence="11 12">
    <name type="scientific">Sporomusa acidovorans (strain ATCC 49682 / DSM 3132 / Mol)</name>
    <dbReference type="NCBI Taxonomy" id="1123286"/>
    <lineage>
        <taxon>Bacteria</taxon>
        <taxon>Bacillati</taxon>
        <taxon>Bacillota</taxon>
        <taxon>Negativicutes</taxon>
        <taxon>Selenomonadales</taxon>
        <taxon>Sporomusaceae</taxon>
        <taxon>Sporomusa</taxon>
    </lineage>
</organism>
<dbReference type="Pfam" id="PF01568">
    <property type="entry name" value="Molydop_binding"/>
    <property type="match status" value="1"/>
</dbReference>
<dbReference type="Gene3D" id="2.20.25.90">
    <property type="entry name" value="ADC-like domains"/>
    <property type="match status" value="1"/>
</dbReference>
<evidence type="ECO:0000259" key="10">
    <source>
        <dbReference type="PROSITE" id="PS51669"/>
    </source>
</evidence>
<dbReference type="SMART" id="SM00926">
    <property type="entry name" value="Molybdop_Fe4S4"/>
    <property type="match status" value="1"/>
</dbReference>
<dbReference type="Pfam" id="PF00384">
    <property type="entry name" value="Molybdopterin"/>
    <property type="match status" value="1"/>
</dbReference>
<dbReference type="InterPro" id="IPR006656">
    <property type="entry name" value="Mopterin_OxRdtase"/>
</dbReference>
<accession>A0ABZ3J9K2</accession>
<dbReference type="InterPro" id="IPR006655">
    <property type="entry name" value="Mopterin_OxRdtase_prok_CS"/>
</dbReference>
<dbReference type="PROSITE" id="PS51669">
    <property type="entry name" value="4FE4S_MOW_BIS_MGD"/>
    <property type="match status" value="1"/>
</dbReference>
<protein>
    <submittedName>
        <fullName evidence="11">Dimethyl sulfoxide reductase DmsA</fullName>
        <ecNumber evidence="11">1.8.5.3</ecNumber>
    </submittedName>
</protein>
<keyword evidence="5 9" id="KW-0732">Signal</keyword>
<keyword evidence="8" id="KW-0411">Iron-sulfur</keyword>
<keyword evidence="12" id="KW-1185">Reference proteome</keyword>
<evidence type="ECO:0000256" key="8">
    <source>
        <dbReference type="ARBA" id="ARBA00023014"/>
    </source>
</evidence>
<keyword evidence="4" id="KW-0479">Metal-binding</keyword>
<comment type="similarity">
    <text evidence="2">Belongs to the prokaryotic molybdopterin-containing oxidoreductase family.</text>
</comment>
<evidence type="ECO:0000256" key="2">
    <source>
        <dbReference type="ARBA" id="ARBA00010312"/>
    </source>
</evidence>
<dbReference type="CDD" id="cd02794">
    <property type="entry name" value="MopB_CT_DmsA-EC"/>
    <property type="match status" value="1"/>
</dbReference>
<evidence type="ECO:0000313" key="11">
    <source>
        <dbReference type="EMBL" id="XFO74592.1"/>
    </source>
</evidence>
<dbReference type="InterPro" id="IPR009010">
    <property type="entry name" value="Asp_de-COase-like_dom_sf"/>
</dbReference>
<dbReference type="InterPro" id="IPR050612">
    <property type="entry name" value="Prok_Mopterin_Oxidored"/>
</dbReference>
<dbReference type="PROSITE" id="PS00932">
    <property type="entry name" value="MOLYBDOPTERIN_PROK_3"/>
    <property type="match status" value="1"/>
</dbReference>
<dbReference type="SUPFAM" id="SSF53706">
    <property type="entry name" value="Formate dehydrogenase/DMSO reductase, domains 1-3"/>
    <property type="match status" value="1"/>
</dbReference>
<dbReference type="Gene3D" id="3.40.228.10">
    <property type="entry name" value="Dimethylsulfoxide Reductase, domain 2"/>
    <property type="match status" value="1"/>
</dbReference>
<keyword evidence="6 11" id="KW-0560">Oxidoreductase</keyword>
<dbReference type="InterPro" id="IPR006963">
    <property type="entry name" value="Mopterin_OxRdtase_4Fe-4S_dom"/>
</dbReference>
<evidence type="ECO:0000256" key="9">
    <source>
        <dbReference type="SAM" id="SignalP"/>
    </source>
</evidence>
<dbReference type="InterPro" id="IPR011888">
    <property type="entry name" value="Anaer_DMSO_reductase"/>
</dbReference>
<dbReference type="RefSeq" id="WP_093793307.1">
    <property type="nucleotide sequence ID" value="NZ_CP155571.1"/>
</dbReference>
<sequence>MKLSRRAFLKLSMALGATATSSGLLFQQAKNSLLSEVEAAANEEQLVTTAGGHNCGGRCLITAHVSDGAVTRITTDPLPDSPDEPALKACLRCRAYRNRMYHPDRLKYPMKRVGKRGEGKFEKISWEEAADIITDNITRIKEKYGPEAFYVPYATGHDGALAGADFMCRLLALNGGYLNYYNNYSNSCHTWGLKSIYGTEITANSREDYVNSKLIILWGHNPAETIFGTNTMYYLRLAKDRGAKIIVIDPRYSDTTIAFADQWIPIRPTTDNALMDAMAYVMITSNLYDQAFLDKYCLGFDEAHLPADAPPNSSYRSYVLGLGEEHTPKTPEWAEAITGIPASTILQLAREYAMTKPAAILAGYGPQRHAYGELISRGMAVLAAMTGNIGKSGGSAGAMGWPGYGRRPKFGGVGTDNPVKASIPTFLWTDAVLRGTEMTKADGLQGADRLTTNIKMIVNIAGNALVNQHSNINRTAEILRDESKVECIVVSENFMTASAKFADILLPCSMPLERNDVINTWAFGDYTIYMHKAVASLYGSRSDYEWITMVAERLGLKKEFTEGKSEEDWVRHVVDQIQKKNPGFPNYEEFKAKGIYRFTYPEKFIAFKEQIEDFDGHKFPTPSGKIEIFSPVLYAMNNPKEIPAIPQYVPAWEGPEDPLTEKYPLQCIGHHYRRRVHSTFDNVPWMEEVAKQEVWLNTKDAAKRGIKNGDKVKVFNDRGTMVIPARVTSCIMPGVISVPQGAWYTPDANGIDQRGCINVLTNHRATPLAHANPQHTNLVEMVKA</sequence>
<dbReference type="Gene3D" id="3.40.50.740">
    <property type="match status" value="1"/>
</dbReference>
<evidence type="ECO:0000256" key="4">
    <source>
        <dbReference type="ARBA" id="ARBA00022723"/>
    </source>
</evidence>
<comment type="cofactor">
    <cofactor evidence="1">
        <name>Mo-bis(molybdopterin guanine dinucleotide)</name>
        <dbReference type="ChEBI" id="CHEBI:60539"/>
    </cofactor>
</comment>
<evidence type="ECO:0000256" key="7">
    <source>
        <dbReference type="ARBA" id="ARBA00023004"/>
    </source>
</evidence>
<reference evidence="11" key="1">
    <citation type="submission" date="2024-05" db="EMBL/GenBank/DDBJ databases">
        <title>Isolation and characterization of Sporomusa carbonis sp. nov., a carboxydotrophic hydrogenogen in the genus of Sporomusa isolated from a charcoal burning pile.</title>
        <authorList>
            <person name="Boeer T."/>
            <person name="Rosenbaum F."/>
            <person name="Eysell L."/>
            <person name="Mueller V."/>
            <person name="Daniel R."/>
            <person name="Poehlein A."/>
        </authorList>
    </citation>
    <scope>NUCLEOTIDE SEQUENCE [LARGE SCALE GENOMIC DNA]</scope>
    <source>
        <strain evidence="11">DSM 3132</strain>
    </source>
</reference>
<evidence type="ECO:0000256" key="1">
    <source>
        <dbReference type="ARBA" id="ARBA00001942"/>
    </source>
</evidence>
<dbReference type="EC" id="1.8.5.3" evidence="11"/>
<dbReference type="EMBL" id="CP155571">
    <property type="protein sequence ID" value="XFO74592.1"/>
    <property type="molecule type" value="Genomic_DNA"/>
</dbReference>
<feature type="domain" description="4Fe-4S Mo/W bis-MGD-type" evidence="10">
    <location>
        <begin position="44"/>
        <end position="104"/>
    </location>
</feature>
<dbReference type="CDD" id="cd02770">
    <property type="entry name" value="MopB_DmsA-EC"/>
    <property type="match status" value="1"/>
</dbReference>
<evidence type="ECO:0000256" key="3">
    <source>
        <dbReference type="ARBA" id="ARBA00022505"/>
    </source>
</evidence>
<dbReference type="InterPro" id="IPR006311">
    <property type="entry name" value="TAT_signal"/>
</dbReference>
<keyword evidence="3" id="KW-0500">Molybdenum</keyword>
<dbReference type="NCBIfam" id="TIGR02166">
    <property type="entry name" value="dmsA_ynfE"/>
    <property type="match status" value="1"/>
</dbReference>
<dbReference type="PANTHER" id="PTHR43742:SF3">
    <property type="entry name" value="DIMETHYL SULFOXIDE REDUCTASE DMSA"/>
    <property type="match status" value="1"/>
</dbReference>
<dbReference type="SUPFAM" id="SSF50692">
    <property type="entry name" value="ADC-like"/>
    <property type="match status" value="1"/>
</dbReference>
<gene>
    <name evidence="11" type="primary">dmsA_3</name>
    <name evidence="11" type="ORF">SPACI_047020</name>
</gene>
<name>A0ABZ3J9K2_SPOA4</name>